<evidence type="ECO:0000313" key="1">
    <source>
        <dbReference type="EMBL" id="KAF1021527.1"/>
    </source>
</evidence>
<comment type="caution">
    <text evidence="1">The sequence shown here is derived from an EMBL/GenBank/DDBJ whole genome shotgun (WGS) entry which is preliminary data.</text>
</comment>
<accession>A0A7V8FP87</accession>
<reference evidence="2" key="1">
    <citation type="journal article" date="2020" name="MBio">
        <title>Horizontal gene transfer to a defensive symbiont with a reduced genome amongst a multipartite beetle microbiome.</title>
        <authorList>
            <person name="Waterworth S.C."/>
            <person name="Florez L.V."/>
            <person name="Rees E.R."/>
            <person name="Hertweck C."/>
            <person name="Kaltenpoth M."/>
            <person name="Kwan J.C."/>
        </authorList>
    </citation>
    <scope>NUCLEOTIDE SEQUENCE [LARGE SCALE GENOMIC DNA]</scope>
</reference>
<proteinExistence type="predicted"/>
<protein>
    <recommendedName>
        <fullName evidence="3">ATPase with chaperone activity</fullName>
    </recommendedName>
</protein>
<sequence>MMSEWVPAAFLPPVGPRARAKRGSMSEQRSGDYAENQIEIPPSFVALYSDAQQRLLVPPDQLRLRYEVCEDLAQHLAGPAQSMFDAAGRTSPDKGIDIQRRILKGLLSGESGIDGREACWVVRRLAELLDWPTLDAQEIKACGQEE</sequence>
<dbReference type="Proteomes" id="UP000461670">
    <property type="component" value="Unassembled WGS sequence"/>
</dbReference>
<organism evidence="1 2">
    <name type="scientific">Paracidovorax wautersii</name>
    <dbReference type="NCBI Taxonomy" id="1177982"/>
    <lineage>
        <taxon>Bacteria</taxon>
        <taxon>Pseudomonadati</taxon>
        <taxon>Pseudomonadota</taxon>
        <taxon>Betaproteobacteria</taxon>
        <taxon>Burkholderiales</taxon>
        <taxon>Comamonadaceae</taxon>
        <taxon>Paracidovorax</taxon>
    </lineage>
</organism>
<gene>
    <name evidence="1" type="ORF">GAK30_01746</name>
</gene>
<evidence type="ECO:0000313" key="2">
    <source>
        <dbReference type="Proteomes" id="UP000461670"/>
    </source>
</evidence>
<dbReference type="EMBL" id="WNDQ01000020">
    <property type="protein sequence ID" value="KAF1021527.1"/>
    <property type="molecule type" value="Genomic_DNA"/>
</dbReference>
<name>A0A7V8FP87_9BURK</name>
<evidence type="ECO:0008006" key="3">
    <source>
        <dbReference type="Google" id="ProtNLM"/>
    </source>
</evidence>
<dbReference type="AlphaFoldDB" id="A0A7V8FP87"/>